<protein>
    <submittedName>
        <fullName evidence="2">ATPase</fullName>
    </submittedName>
</protein>
<gene>
    <name evidence="2" type="ORF">C3E80_14710</name>
</gene>
<comment type="caution">
    <text evidence="2">The sequence shown here is derived from an EMBL/GenBank/DDBJ whole genome shotgun (WGS) entry which is preliminary data.</text>
</comment>
<dbReference type="SUPFAM" id="SSF52540">
    <property type="entry name" value="P-loop containing nucleoside triphosphate hydrolases"/>
    <property type="match status" value="1"/>
</dbReference>
<organism evidence="2 3">
    <name type="scientific">Cronobacter malonaticus</name>
    <dbReference type="NCBI Taxonomy" id="413503"/>
    <lineage>
        <taxon>Bacteria</taxon>
        <taxon>Pseudomonadati</taxon>
        <taxon>Pseudomonadota</taxon>
        <taxon>Gammaproteobacteria</taxon>
        <taxon>Enterobacterales</taxon>
        <taxon>Enterobacteriaceae</taxon>
        <taxon>Cronobacter</taxon>
    </lineage>
</organism>
<dbReference type="InterPro" id="IPR027417">
    <property type="entry name" value="P-loop_NTPase"/>
</dbReference>
<evidence type="ECO:0000259" key="1">
    <source>
        <dbReference type="Pfam" id="PF13521"/>
    </source>
</evidence>
<name>A0A423XT20_9ENTR</name>
<reference evidence="2 3" key="1">
    <citation type="journal article" date="2018" name="Front. Microbiol.">
        <title>An Investigation of an Acute Gastroenteritis Outbreak: Cronobacter sakazakii, a Potential Cause of Food-Borne Illness.</title>
        <authorList>
            <person name="Yong W."/>
            <person name="Guo B."/>
            <person name="Shi X."/>
            <person name="Cheng T."/>
            <person name="Chen M."/>
            <person name="Jiang X."/>
            <person name="Ye Y."/>
            <person name="Wang J."/>
            <person name="Xie G."/>
            <person name="Ding J."/>
        </authorList>
    </citation>
    <scope>NUCLEOTIDE SEQUENCE [LARGE SCALE GENOMIC DNA]</scope>
    <source>
        <strain evidence="2 3">S1</strain>
    </source>
</reference>
<dbReference type="InterPro" id="IPR038727">
    <property type="entry name" value="NadR/Ttd14_AAA_dom"/>
</dbReference>
<dbReference type="Gene3D" id="3.40.50.300">
    <property type="entry name" value="P-loop containing nucleotide triphosphate hydrolases"/>
    <property type="match status" value="1"/>
</dbReference>
<evidence type="ECO:0000313" key="2">
    <source>
        <dbReference type="EMBL" id="ROW59645.1"/>
    </source>
</evidence>
<proteinExistence type="predicted"/>
<accession>A0A423XT20</accession>
<sequence length="186" mass="20752">MTSTARKIVITGGPGGGKSTLLDILARAGWNTSPETGRAIIQEQVRTGGVALPWEDKAAFAALMFSKEEHAWHAADAIDNVVFFDRGIPDIVGYLTLCELPVPEALHQAAMRLRYASTVFIAPPWEAIFTQDAERRQTFDEAVRTFDVMKRVYTRYGYQLAELPFTTPQARADWILAQTALIRPRQ</sequence>
<dbReference type="Pfam" id="PF13521">
    <property type="entry name" value="AAA_28"/>
    <property type="match status" value="1"/>
</dbReference>
<dbReference type="RefSeq" id="WP_123948712.1">
    <property type="nucleotide sequence ID" value="NZ_PQJL01000016.1"/>
</dbReference>
<dbReference type="EMBL" id="PQJL01000016">
    <property type="protein sequence ID" value="ROW59645.1"/>
    <property type="molecule type" value="Genomic_DNA"/>
</dbReference>
<evidence type="ECO:0000313" key="3">
    <source>
        <dbReference type="Proteomes" id="UP000285793"/>
    </source>
</evidence>
<dbReference type="AlphaFoldDB" id="A0A423XT20"/>
<feature type="domain" description="NadR/Ttd14 AAA" evidence="1">
    <location>
        <begin position="7"/>
        <end position="171"/>
    </location>
</feature>
<dbReference type="CDD" id="cd00267">
    <property type="entry name" value="ABC_ATPase"/>
    <property type="match status" value="1"/>
</dbReference>
<dbReference type="Proteomes" id="UP000285793">
    <property type="component" value="Unassembled WGS sequence"/>
</dbReference>